<accession>A0ABS7QVA9</accession>
<sequence length="162" mass="16998">MSGLANIVVIVAVVALVIVRQIRPRRVKDGRSLWILPAVLLYLALREHGIVDAHHQAVSVGLLAGELLIGVGMGVVWAFTSRIWRDQDGVVWTKGTKATAAAWAGGIALRIGLAAVGAMMGVHQGEGATMLALAGTLLIRTGLVVWRARELEPVGFGATAAP</sequence>
<feature type="transmembrane region" description="Helical" evidence="1">
    <location>
        <begin position="34"/>
        <end position="51"/>
    </location>
</feature>
<evidence type="ECO:0000313" key="2">
    <source>
        <dbReference type="EMBL" id="MBY8887155.1"/>
    </source>
</evidence>
<dbReference type="EMBL" id="JAINVZ010000014">
    <property type="protein sequence ID" value="MBY8887155.1"/>
    <property type="molecule type" value="Genomic_DNA"/>
</dbReference>
<protein>
    <submittedName>
        <fullName evidence="2">DUF1453 family protein</fullName>
    </submittedName>
</protein>
<evidence type="ECO:0000256" key="1">
    <source>
        <dbReference type="SAM" id="Phobius"/>
    </source>
</evidence>
<reference evidence="2 3" key="1">
    <citation type="submission" date="2021-08" db="EMBL/GenBank/DDBJ databases">
        <title>Streptomyces sp. PTM05 isolated from lichen.</title>
        <authorList>
            <person name="Somphong A."/>
            <person name="Phongsopitanun W."/>
            <person name="Tanasupawat S."/>
        </authorList>
    </citation>
    <scope>NUCLEOTIDE SEQUENCE [LARGE SCALE GENOMIC DNA]</scope>
    <source>
        <strain evidence="2 3">Ptm05</strain>
    </source>
</reference>
<proteinExistence type="predicted"/>
<dbReference type="RefSeq" id="WP_222979906.1">
    <property type="nucleotide sequence ID" value="NZ_JAINVZ010000014.1"/>
</dbReference>
<feature type="transmembrane region" description="Helical" evidence="1">
    <location>
        <begin position="100"/>
        <end position="122"/>
    </location>
</feature>
<feature type="transmembrane region" description="Helical" evidence="1">
    <location>
        <begin position="128"/>
        <end position="146"/>
    </location>
</feature>
<feature type="transmembrane region" description="Helical" evidence="1">
    <location>
        <begin position="57"/>
        <end position="79"/>
    </location>
</feature>
<keyword evidence="1" id="KW-0472">Membrane</keyword>
<evidence type="ECO:0000313" key="3">
    <source>
        <dbReference type="Proteomes" id="UP001198565"/>
    </source>
</evidence>
<dbReference type="Proteomes" id="UP001198565">
    <property type="component" value="Unassembled WGS sequence"/>
</dbReference>
<name>A0ABS7QVA9_9ACTN</name>
<organism evidence="2 3">
    <name type="scientific">Streptantibioticus parmotrematis</name>
    <dbReference type="NCBI Taxonomy" id="2873249"/>
    <lineage>
        <taxon>Bacteria</taxon>
        <taxon>Bacillati</taxon>
        <taxon>Actinomycetota</taxon>
        <taxon>Actinomycetes</taxon>
        <taxon>Kitasatosporales</taxon>
        <taxon>Streptomycetaceae</taxon>
        <taxon>Streptantibioticus</taxon>
    </lineage>
</organism>
<gene>
    <name evidence="2" type="ORF">K7472_20215</name>
</gene>
<comment type="caution">
    <text evidence="2">The sequence shown here is derived from an EMBL/GenBank/DDBJ whole genome shotgun (WGS) entry which is preliminary data.</text>
</comment>
<feature type="transmembrane region" description="Helical" evidence="1">
    <location>
        <begin position="6"/>
        <end position="22"/>
    </location>
</feature>
<keyword evidence="3" id="KW-1185">Reference proteome</keyword>
<keyword evidence="1" id="KW-1133">Transmembrane helix</keyword>
<keyword evidence="1" id="KW-0812">Transmembrane</keyword>